<protein>
    <recommendedName>
        <fullName evidence="4">CobQ/CobB/MinD/ParA nucleotide binding domain-containing protein</fullName>
    </recommendedName>
</protein>
<sequence length="346" mass="36505">MTVRVATILSAREWEPALVAHAHETAAVRIVLRAFQPSDVESRAGEIDVVVAGAEIAWVTEHQIGIWKRLGLGVVGVFPSGDRPAQDALERGGADEVVPDTIDADPLIQAIRFVVPRAPVEPIDTLGILTVVVGARGAPGCTEVALAYGITRAQERDVILIDLDLTAPAIAVRLGLAPRPDIADAADSVRSHGIIDPSVVRRYQGMSLITGSHRPGQPGMSPTMVRGLIDAARAEGDEAIADMGAIDPGNEIVADADRAIIVVDASALGIVRAAHLTSQWIGPTPYIVVNRVHSGDAADVVDAVRTWTGLDPVALIPDHRRVREATSSARPPDRRLRRALAGVGTS</sequence>
<evidence type="ECO:0000256" key="1">
    <source>
        <dbReference type="ARBA" id="ARBA00022741"/>
    </source>
</evidence>
<dbReference type="GO" id="GO:0009898">
    <property type="term" value="C:cytoplasmic side of plasma membrane"/>
    <property type="evidence" value="ECO:0007669"/>
    <property type="project" value="TreeGrafter"/>
</dbReference>
<organism evidence="3">
    <name type="scientific">hydrothermal vent metagenome</name>
    <dbReference type="NCBI Taxonomy" id="652676"/>
    <lineage>
        <taxon>unclassified sequences</taxon>
        <taxon>metagenomes</taxon>
        <taxon>ecological metagenomes</taxon>
    </lineage>
</organism>
<evidence type="ECO:0008006" key="4">
    <source>
        <dbReference type="Google" id="ProtNLM"/>
    </source>
</evidence>
<gene>
    <name evidence="3" type="ORF">MNBD_ACTINO01-174</name>
</gene>
<dbReference type="EMBL" id="UOEI01000332">
    <property type="protein sequence ID" value="VAW02485.1"/>
    <property type="molecule type" value="Genomic_DNA"/>
</dbReference>
<evidence type="ECO:0000313" key="3">
    <source>
        <dbReference type="EMBL" id="VAW02485.1"/>
    </source>
</evidence>
<name>A0A3B0S846_9ZZZZ</name>
<dbReference type="GO" id="GO:0005524">
    <property type="term" value="F:ATP binding"/>
    <property type="evidence" value="ECO:0007669"/>
    <property type="project" value="UniProtKB-KW"/>
</dbReference>
<dbReference type="Gene3D" id="3.40.50.300">
    <property type="entry name" value="P-loop containing nucleotide triphosphate hydrolases"/>
    <property type="match status" value="1"/>
</dbReference>
<dbReference type="AlphaFoldDB" id="A0A3B0S846"/>
<dbReference type="InterPro" id="IPR050625">
    <property type="entry name" value="ParA/MinD_ATPase"/>
</dbReference>
<dbReference type="GO" id="GO:0051782">
    <property type="term" value="P:negative regulation of cell division"/>
    <property type="evidence" value="ECO:0007669"/>
    <property type="project" value="TreeGrafter"/>
</dbReference>
<reference evidence="3" key="1">
    <citation type="submission" date="2018-06" db="EMBL/GenBank/DDBJ databases">
        <authorList>
            <person name="Zhirakovskaya E."/>
        </authorList>
    </citation>
    <scope>NUCLEOTIDE SEQUENCE</scope>
</reference>
<keyword evidence="2" id="KW-0067">ATP-binding</keyword>
<dbReference type="PANTHER" id="PTHR43384:SF6">
    <property type="entry name" value="SEPTUM SITE-DETERMINING PROTEIN MIND HOMOLOG, CHLOROPLASTIC"/>
    <property type="match status" value="1"/>
</dbReference>
<dbReference type="SUPFAM" id="SSF52540">
    <property type="entry name" value="P-loop containing nucleoside triphosphate hydrolases"/>
    <property type="match status" value="1"/>
</dbReference>
<evidence type="ECO:0000256" key="2">
    <source>
        <dbReference type="ARBA" id="ARBA00022840"/>
    </source>
</evidence>
<accession>A0A3B0S846</accession>
<proteinExistence type="predicted"/>
<dbReference type="GO" id="GO:0016887">
    <property type="term" value="F:ATP hydrolysis activity"/>
    <property type="evidence" value="ECO:0007669"/>
    <property type="project" value="TreeGrafter"/>
</dbReference>
<dbReference type="InterPro" id="IPR027417">
    <property type="entry name" value="P-loop_NTPase"/>
</dbReference>
<dbReference type="GO" id="GO:0005829">
    <property type="term" value="C:cytosol"/>
    <property type="evidence" value="ECO:0007669"/>
    <property type="project" value="TreeGrafter"/>
</dbReference>
<keyword evidence="1" id="KW-0547">Nucleotide-binding</keyword>
<dbReference type="PANTHER" id="PTHR43384">
    <property type="entry name" value="SEPTUM SITE-DETERMINING PROTEIN MIND HOMOLOG, CHLOROPLASTIC-RELATED"/>
    <property type="match status" value="1"/>
</dbReference>